<dbReference type="NCBIfam" id="TIGR00199">
    <property type="entry name" value="PncC_domain"/>
    <property type="match status" value="1"/>
</dbReference>
<dbReference type="Pfam" id="PF02464">
    <property type="entry name" value="CinA"/>
    <property type="match status" value="1"/>
</dbReference>
<reference evidence="2 3" key="1">
    <citation type="submission" date="2017-10" db="EMBL/GenBank/DDBJ databases">
        <title>Sequencing the genomes of 1000 actinobacteria strains.</title>
        <authorList>
            <person name="Klenk H.-P."/>
        </authorList>
    </citation>
    <scope>NUCLEOTIDE SEQUENCE [LARGE SCALE GENOMIC DNA]</scope>
    <source>
        <strain evidence="2 3">DSM 21798</strain>
    </source>
</reference>
<dbReference type="Proteomes" id="UP000221369">
    <property type="component" value="Unassembled WGS sequence"/>
</dbReference>
<dbReference type="RefSeq" id="WP_245836274.1">
    <property type="nucleotide sequence ID" value="NZ_PDJE01000001.1"/>
</dbReference>
<feature type="domain" description="CinA C-terminal" evidence="1">
    <location>
        <begin position="6"/>
        <end position="157"/>
    </location>
</feature>
<gene>
    <name evidence="2" type="ORF">ATJ78_1985</name>
</gene>
<dbReference type="InterPro" id="IPR036653">
    <property type="entry name" value="CinA-like_C"/>
</dbReference>
<protein>
    <submittedName>
        <fullName evidence="2">Nicotinamide-nucleotide amidase</fullName>
    </submittedName>
</protein>
<evidence type="ECO:0000313" key="3">
    <source>
        <dbReference type="Proteomes" id="UP000221369"/>
    </source>
</evidence>
<organism evidence="2 3">
    <name type="scientific">Paramicrobacterium agarici</name>
    <dbReference type="NCBI Taxonomy" id="630514"/>
    <lineage>
        <taxon>Bacteria</taxon>
        <taxon>Bacillati</taxon>
        <taxon>Actinomycetota</taxon>
        <taxon>Actinomycetes</taxon>
        <taxon>Micrococcales</taxon>
        <taxon>Microbacteriaceae</taxon>
        <taxon>Paramicrobacterium</taxon>
    </lineage>
</organism>
<accession>A0A2A9DYN6</accession>
<dbReference type="InterPro" id="IPR008136">
    <property type="entry name" value="CinA_C"/>
</dbReference>
<dbReference type="AlphaFoldDB" id="A0A2A9DYN6"/>
<dbReference type="EMBL" id="PDJE01000001">
    <property type="protein sequence ID" value="PFG31040.1"/>
    <property type="molecule type" value="Genomic_DNA"/>
</dbReference>
<dbReference type="SUPFAM" id="SSF142433">
    <property type="entry name" value="CinA-like"/>
    <property type="match status" value="1"/>
</dbReference>
<name>A0A2A9DYN6_9MICO</name>
<evidence type="ECO:0000259" key="1">
    <source>
        <dbReference type="Pfam" id="PF02464"/>
    </source>
</evidence>
<dbReference type="Gene3D" id="3.90.950.20">
    <property type="entry name" value="CinA-like"/>
    <property type="match status" value="1"/>
</dbReference>
<proteinExistence type="predicted"/>
<comment type="caution">
    <text evidence="2">The sequence shown here is derived from an EMBL/GenBank/DDBJ whole genome shotgun (WGS) entry which is preliminary data.</text>
</comment>
<keyword evidence="3" id="KW-1185">Reference proteome</keyword>
<evidence type="ECO:0000313" key="2">
    <source>
        <dbReference type="EMBL" id="PFG31040.1"/>
    </source>
</evidence>
<sequence>MTDRTAELIGSLATRGLTIGVAESLTGGAVCAELVRPAGASSVVVGGIVAYATSLKARILQVDPELLAAEGAVHPLVAAQMAAGVRGAVAVNGVPADIGVATTGVAGPSSQDGHEPGTVYIAVDGSHGSAVRALNLSGARDAVRAATVLAVIDLLFERVIENVADGE</sequence>